<keyword evidence="1" id="KW-0472">Membrane</keyword>
<keyword evidence="3" id="KW-1185">Reference proteome</keyword>
<evidence type="ECO:0000313" key="3">
    <source>
        <dbReference type="Proteomes" id="UP000313231"/>
    </source>
</evidence>
<feature type="transmembrane region" description="Helical" evidence="1">
    <location>
        <begin position="111"/>
        <end position="128"/>
    </location>
</feature>
<keyword evidence="1" id="KW-1133">Transmembrane helix</keyword>
<organism evidence="2 3">
    <name type="scientific">Nocardioides albidus</name>
    <dbReference type="NCBI Taxonomy" id="1517589"/>
    <lineage>
        <taxon>Bacteria</taxon>
        <taxon>Bacillati</taxon>
        <taxon>Actinomycetota</taxon>
        <taxon>Actinomycetes</taxon>
        <taxon>Propionibacteriales</taxon>
        <taxon>Nocardioidaceae</taxon>
        <taxon>Nocardioides</taxon>
    </lineage>
</organism>
<protein>
    <submittedName>
        <fullName evidence="2">DUF2752 domain-containing protein</fullName>
    </submittedName>
</protein>
<proteinExistence type="predicted"/>
<dbReference type="EMBL" id="VDMP01000017">
    <property type="protein sequence ID" value="TNM45169.1"/>
    <property type="molecule type" value="Genomic_DNA"/>
</dbReference>
<dbReference type="AlphaFoldDB" id="A0A5C4WCV1"/>
<evidence type="ECO:0000313" key="2">
    <source>
        <dbReference type="EMBL" id="TNM45169.1"/>
    </source>
</evidence>
<dbReference type="Pfam" id="PF10825">
    <property type="entry name" value="DUF2752"/>
    <property type="match status" value="1"/>
</dbReference>
<sequence>MDRAGARTRWRRMVPPAAVIGGLGAATIALHLRDPHDQGSWGLCPSAAIGIYCPGCGGLRAVNDLTDLQLGAAASSNLLFVLTLPFVIYALARWTYGRWTGEAWVVSERRAVLLTAVLLASMLLFAVARNTAAGSWLAP</sequence>
<dbReference type="RefSeq" id="WP_139621749.1">
    <property type="nucleotide sequence ID" value="NZ_VDMP01000017.1"/>
</dbReference>
<reference evidence="2 3" key="1">
    <citation type="journal article" date="2016" name="Int. J. Syst. Evol. Microbiol.">
        <title>Nocardioides albidus sp. nov., an actinobacterium isolated from garden soil.</title>
        <authorList>
            <person name="Singh H."/>
            <person name="Du J."/>
            <person name="Trinh H."/>
            <person name="Won K."/>
            <person name="Yang J.E."/>
            <person name="Yin C."/>
            <person name="Kook M."/>
            <person name="Yi T.H."/>
        </authorList>
    </citation>
    <scope>NUCLEOTIDE SEQUENCE [LARGE SCALE GENOMIC DNA]</scope>
    <source>
        <strain evidence="2 3">CCTCC AB 2015297</strain>
    </source>
</reference>
<feature type="transmembrane region" description="Helical" evidence="1">
    <location>
        <begin position="70"/>
        <end position="91"/>
    </location>
</feature>
<gene>
    <name evidence="2" type="ORF">FHP29_05015</name>
</gene>
<comment type="caution">
    <text evidence="2">The sequence shown here is derived from an EMBL/GenBank/DDBJ whole genome shotgun (WGS) entry which is preliminary data.</text>
</comment>
<dbReference type="Proteomes" id="UP000313231">
    <property type="component" value="Unassembled WGS sequence"/>
</dbReference>
<keyword evidence="1" id="KW-0812">Transmembrane</keyword>
<name>A0A5C4WCV1_9ACTN</name>
<feature type="transmembrane region" description="Helical" evidence="1">
    <location>
        <begin position="12"/>
        <end position="32"/>
    </location>
</feature>
<evidence type="ECO:0000256" key="1">
    <source>
        <dbReference type="SAM" id="Phobius"/>
    </source>
</evidence>
<dbReference type="InterPro" id="IPR021215">
    <property type="entry name" value="DUF2752"/>
</dbReference>
<accession>A0A5C4WCV1</accession>
<dbReference type="OrthoDB" id="5966662at2"/>